<dbReference type="EMBL" id="JAPHNI010000558">
    <property type="protein sequence ID" value="KAJ8109889.1"/>
    <property type="molecule type" value="Genomic_DNA"/>
</dbReference>
<comment type="caution">
    <text evidence="1">The sequence shown here is derived from an EMBL/GenBank/DDBJ whole genome shotgun (WGS) entry which is preliminary data.</text>
</comment>
<evidence type="ECO:0000313" key="2">
    <source>
        <dbReference type="Proteomes" id="UP001153331"/>
    </source>
</evidence>
<name>A0ACC2I4J1_9PLEO</name>
<dbReference type="Proteomes" id="UP001153331">
    <property type="component" value="Unassembled WGS sequence"/>
</dbReference>
<gene>
    <name evidence="1" type="ORF">OPT61_g7123</name>
</gene>
<sequence>MGHAMQTPGHDPHDVDIRDIEKHKDHDAHREWQDGMPPSDMEKAEQLALAPTVSKGPTVHEKMNGKLFMTLVCMSFLWIGSQIPLFLFGSVLPLIYNDIGGVDRWVWFVIGYLIPNAALCPFVGALSDLFGRQKVAIVGQVCLIVGPIITATAMSMNIAIAGNVFSGIGAGLNELIALAGTAEVVPVKDRGKYVGLVVLTILPFCPSVLYAQLIAEASNWRFNGILIGIWNLIGLLLCVFCYHDPSRLTAEYTATHVMQRIDYIGGILSIGGITCFMMGLQWGASQYVWGSVHNIVPLVIGIVLIIAFFVWEFFAPHPMVPRALFKKAKRTMIIILLITWLSGGNFFVLLLFWPTQIYNVYGDDPIGVGIRSLPIGFGIIVGAAICLVLIPVTKGRIRLLLLLFTAVMTAGTGAVSVSTPQNLNTMYGVVTLASLGVGGVIIPCSIIAQIACPDELIATVTAITLSLRYVGGAITFAVASNLFYHNVTTYATEMVATKTIAGTGIVSPLRAEGIRLIAHMTELVANAQFDDLREILATDPLVLNRNSYDLIVASAQEAFSLAYRWPYWVSIAFGGACFILSIFVGDIGGLLDSHIAAAV</sequence>
<accession>A0ACC2I4J1</accession>
<evidence type="ECO:0000313" key="1">
    <source>
        <dbReference type="EMBL" id="KAJ8109889.1"/>
    </source>
</evidence>
<organism evidence="1 2">
    <name type="scientific">Boeremia exigua</name>
    <dbReference type="NCBI Taxonomy" id="749465"/>
    <lineage>
        <taxon>Eukaryota</taxon>
        <taxon>Fungi</taxon>
        <taxon>Dikarya</taxon>
        <taxon>Ascomycota</taxon>
        <taxon>Pezizomycotina</taxon>
        <taxon>Dothideomycetes</taxon>
        <taxon>Pleosporomycetidae</taxon>
        <taxon>Pleosporales</taxon>
        <taxon>Pleosporineae</taxon>
        <taxon>Didymellaceae</taxon>
        <taxon>Boeremia</taxon>
    </lineage>
</organism>
<proteinExistence type="predicted"/>
<keyword evidence="2" id="KW-1185">Reference proteome</keyword>
<reference evidence="1" key="1">
    <citation type="submission" date="2022-11" db="EMBL/GenBank/DDBJ databases">
        <title>Genome Sequence of Boeremia exigua.</title>
        <authorList>
            <person name="Buettner E."/>
        </authorList>
    </citation>
    <scope>NUCLEOTIDE SEQUENCE</scope>
    <source>
        <strain evidence="1">CU02</strain>
    </source>
</reference>
<protein>
    <submittedName>
        <fullName evidence="1">Uncharacterized protein</fullName>
    </submittedName>
</protein>